<feature type="compositionally biased region" description="Low complexity" evidence="7">
    <location>
        <begin position="323"/>
        <end position="336"/>
    </location>
</feature>
<dbReference type="Pfam" id="PF00176">
    <property type="entry name" value="SNF2-rel_dom"/>
    <property type="match status" value="1"/>
</dbReference>
<evidence type="ECO:0000256" key="4">
    <source>
        <dbReference type="ARBA" id="ARBA00022806"/>
    </source>
</evidence>
<dbReference type="CDD" id="cd18793">
    <property type="entry name" value="SF2_C_SNF"/>
    <property type="match status" value="1"/>
</dbReference>
<feature type="compositionally biased region" description="Basic residues" evidence="7">
    <location>
        <begin position="264"/>
        <end position="273"/>
    </location>
</feature>
<feature type="compositionally biased region" description="Basic and acidic residues" evidence="7">
    <location>
        <begin position="274"/>
        <end position="286"/>
    </location>
</feature>
<feature type="compositionally biased region" description="Acidic residues" evidence="7">
    <location>
        <begin position="53"/>
        <end position="62"/>
    </location>
</feature>
<evidence type="ECO:0000313" key="11">
    <source>
        <dbReference type="Proteomes" id="UP000250321"/>
    </source>
</evidence>
<dbReference type="GO" id="GO:0004386">
    <property type="term" value="F:helicase activity"/>
    <property type="evidence" value="ECO:0007669"/>
    <property type="project" value="UniProtKB-KW"/>
</dbReference>
<feature type="compositionally biased region" description="Basic residues" evidence="7">
    <location>
        <begin position="216"/>
        <end position="226"/>
    </location>
</feature>
<evidence type="ECO:0000256" key="2">
    <source>
        <dbReference type="ARBA" id="ARBA00022741"/>
    </source>
</evidence>
<feature type="region of interest" description="Disordered" evidence="7">
    <location>
        <begin position="353"/>
        <end position="618"/>
    </location>
</feature>
<evidence type="ECO:0000259" key="8">
    <source>
        <dbReference type="PROSITE" id="PS51192"/>
    </source>
</evidence>
<feature type="compositionally biased region" description="Basic and acidic residues" evidence="7">
    <location>
        <begin position="428"/>
        <end position="437"/>
    </location>
</feature>
<dbReference type="PANTHER" id="PTHR45821:SF5">
    <property type="entry name" value="SNF2 DOMAIN-CONTAINING PROTEIN CLASSY 4"/>
    <property type="match status" value="1"/>
</dbReference>
<feature type="compositionally biased region" description="Acidic residues" evidence="7">
    <location>
        <begin position="98"/>
        <end position="107"/>
    </location>
</feature>
<feature type="compositionally biased region" description="Basic and acidic residues" evidence="7">
    <location>
        <begin position="579"/>
        <end position="594"/>
    </location>
</feature>
<feature type="compositionally biased region" description="Basic residues" evidence="7">
    <location>
        <begin position="522"/>
        <end position="532"/>
    </location>
</feature>
<feature type="compositionally biased region" description="Basic and acidic residues" evidence="7">
    <location>
        <begin position="176"/>
        <end position="193"/>
    </location>
</feature>
<feature type="compositionally biased region" description="Basic and acidic residues" evidence="7">
    <location>
        <begin position="123"/>
        <end position="140"/>
    </location>
</feature>
<feature type="compositionally biased region" description="Low complexity" evidence="7">
    <location>
        <begin position="415"/>
        <end position="426"/>
    </location>
</feature>
<organism evidence="10 11">
    <name type="scientific">Prunus yedoensis var. nudiflora</name>
    <dbReference type="NCBI Taxonomy" id="2094558"/>
    <lineage>
        <taxon>Eukaryota</taxon>
        <taxon>Viridiplantae</taxon>
        <taxon>Streptophyta</taxon>
        <taxon>Embryophyta</taxon>
        <taxon>Tracheophyta</taxon>
        <taxon>Spermatophyta</taxon>
        <taxon>Magnoliopsida</taxon>
        <taxon>eudicotyledons</taxon>
        <taxon>Gunneridae</taxon>
        <taxon>Pentapetalae</taxon>
        <taxon>rosids</taxon>
        <taxon>fabids</taxon>
        <taxon>Rosales</taxon>
        <taxon>Rosaceae</taxon>
        <taxon>Amygdaloideae</taxon>
        <taxon>Amygdaleae</taxon>
        <taxon>Prunus</taxon>
    </lineage>
</organism>
<feature type="compositionally biased region" description="Basic and acidic residues" evidence="7">
    <location>
        <begin position="227"/>
        <end position="243"/>
    </location>
</feature>
<feature type="compositionally biased region" description="Acidic residues" evidence="7">
    <location>
        <begin position="373"/>
        <end position="384"/>
    </location>
</feature>
<evidence type="ECO:0000259" key="9">
    <source>
        <dbReference type="PROSITE" id="PS51194"/>
    </source>
</evidence>
<feature type="compositionally biased region" description="Basic residues" evidence="7">
    <location>
        <begin position="112"/>
        <end position="122"/>
    </location>
</feature>
<keyword evidence="2" id="KW-0547">Nucleotide-binding</keyword>
<feature type="compositionally biased region" description="Basic and acidic residues" evidence="7">
    <location>
        <begin position="24"/>
        <end position="50"/>
    </location>
</feature>
<dbReference type="OrthoDB" id="2020972at2759"/>
<feature type="compositionally biased region" description="Basic and acidic residues" evidence="7">
    <location>
        <begin position="447"/>
        <end position="462"/>
    </location>
</feature>
<protein>
    <submittedName>
        <fullName evidence="10">SNF2 domain-containing protein CLASSY 4-like</fullName>
    </submittedName>
</protein>
<dbReference type="InterPro" id="IPR014001">
    <property type="entry name" value="Helicase_ATP-bd"/>
</dbReference>
<feature type="compositionally biased region" description="Basic and acidic residues" evidence="7">
    <location>
        <begin position="78"/>
        <end position="95"/>
    </location>
</feature>
<feature type="compositionally biased region" description="Acidic residues" evidence="7">
    <location>
        <begin position="143"/>
        <end position="155"/>
    </location>
</feature>
<keyword evidence="3" id="KW-0378">Hydrolase</keyword>
<evidence type="ECO:0000256" key="3">
    <source>
        <dbReference type="ARBA" id="ARBA00022801"/>
    </source>
</evidence>
<dbReference type="InterPro" id="IPR000330">
    <property type="entry name" value="SNF2_N"/>
</dbReference>
<proteinExistence type="predicted"/>
<dbReference type="GO" id="GO:0005524">
    <property type="term" value="F:ATP binding"/>
    <property type="evidence" value="ECO:0007669"/>
    <property type="project" value="UniProtKB-KW"/>
</dbReference>
<feature type="compositionally biased region" description="Acidic residues" evidence="7">
    <location>
        <begin position="194"/>
        <end position="205"/>
    </location>
</feature>
<dbReference type="PROSITE" id="PS51192">
    <property type="entry name" value="HELICASE_ATP_BIND_1"/>
    <property type="match status" value="1"/>
</dbReference>
<dbReference type="PROSITE" id="PS51194">
    <property type="entry name" value="HELICASE_CTER"/>
    <property type="match status" value="1"/>
</dbReference>
<feature type="compositionally biased region" description="Acidic residues" evidence="7">
    <location>
        <begin position="246"/>
        <end position="255"/>
    </location>
</feature>
<evidence type="ECO:0000256" key="5">
    <source>
        <dbReference type="ARBA" id="ARBA00022840"/>
    </source>
</evidence>
<evidence type="ECO:0000313" key="10">
    <source>
        <dbReference type="EMBL" id="PQQ04769.1"/>
    </source>
</evidence>
<evidence type="ECO:0000256" key="6">
    <source>
        <dbReference type="ARBA" id="ARBA00023242"/>
    </source>
</evidence>
<dbReference type="Pfam" id="PF00271">
    <property type="entry name" value="Helicase_C"/>
    <property type="match status" value="1"/>
</dbReference>
<dbReference type="InterPro" id="IPR038718">
    <property type="entry name" value="SNF2-like_sf"/>
</dbReference>
<dbReference type="Gene3D" id="3.40.50.300">
    <property type="entry name" value="P-loop containing nucleotide triphosphate hydrolases"/>
    <property type="match status" value="1"/>
</dbReference>
<dbReference type="GO" id="GO:0016787">
    <property type="term" value="F:hydrolase activity"/>
    <property type="evidence" value="ECO:0007669"/>
    <property type="project" value="UniProtKB-KW"/>
</dbReference>
<feature type="domain" description="Helicase ATP-binding" evidence="8">
    <location>
        <begin position="864"/>
        <end position="1062"/>
    </location>
</feature>
<dbReference type="Gene3D" id="3.40.50.10810">
    <property type="entry name" value="Tandem AAA-ATPase domain"/>
    <property type="match status" value="1"/>
</dbReference>
<dbReference type="STRING" id="2094558.A0A314YI03"/>
<dbReference type="EMBL" id="PJQY01001197">
    <property type="protein sequence ID" value="PQQ04769.1"/>
    <property type="molecule type" value="Genomic_DNA"/>
</dbReference>
<dbReference type="PANTHER" id="PTHR45821">
    <property type="entry name" value="SNF2 DOMAIN-CONTAINING PROTEIN CLASSY 2-RELATED"/>
    <property type="match status" value="1"/>
</dbReference>
<sequence length="1414" mass="158907">MNYNAPVARRTRLSEEKYWRELCEKQAGKRKLHDGSDKKEKSRKESKKWDWVSLDDSEENEEVSVRKEKKKGGKRKLHDGSDKKEKSRKESKKWDWVSLDDSEENEEVSVRKEKKKGGKRKLHDGSDKKEKSRKGSKEFDFVSVDDFEESEENEEAGVSPSTGGKEKKKGGKRKLHDGSNKKEKSRKGFKEWDCVSEDDSEENEEASVSPSVGGKDKKKSGKRKLHAGSEMKGKSRKGSKEWDCIYVDDSEENEEVSVSPSTKGKNKKKGGKRKSAEGSKKQRSGCDDSDDSDDGGAASVEILSESSFGKQDNDSVGFDHVESAGSNGKNSKSGAVGIKNLCPVDVEDSDDEVVYLGEEKVEGFGCSSTEGSDASEDTASDDSDESWKSSSSEDAISDASDESDDESFEQEKSESSVFSEESNSCSGEGHDDEREVTKTSGKPRKGKSVEGDVEVKKGKDIDASEITKGSGKAGKGRNVEVGVRRKRRVGLDMSVDADDDIDSNKDDPIHSAQEFNSVAKRNSSRVSRRSEKKRIESGTVNQRLCVDEDNEDSSSGHDNDNEDVDETNCSGPRTRCHEKKTGSDDDRRNDESDKTYGGSPETEEPSKWNGVHGVCKKNKGDIENLTNRRSMRAKKDCNAFKILVDSIYEKGEGTLEGSVSFGDEGPKDERNPPESEMTTLPLKFTFPWEQSNVPKKSECDPEEKELWDDLEFALRVSEIGSPDSNVVESQDSLPIANKVETVASLCRRGVHQLILDEEIGLRCKFCSYLDQEIKYILPDFIDFPYGRFGTRGSKTDNRSIFDELQSHVSDSDRHSGCNSHPHVEGTVWDLIPGVKSSMYPHQREGFEFIWNHIAGGIHLDKLKKPSSVGGNGCIISHAPGTGKTRLTIVFLQTYMELFPDCRPLLIAPRSMLLTWEEEFKKWKFDIPFHNLNNLELSGEENQTAVNLVMQAQGRKSVNKENRRMLKLYSWKKNRSILGITYRLFEQLCGAQKTGSADEMGKILLEFPGLVVFDEGHTPRNDQSHMWKALSEIKTKRRILLSGTPFQNNFQELFNTICLVRPTFAASIDSTKFSRDLPRKRGRKSNGEKLKWTFVASSSGKVADDKEKHATEVKAQIAPFVHVYKGSVLQDSLPGLRNSVVVLHPTPLQVRFHKRIQGVKEPFRYENLEALICIHPSLLLKDKEDAFSADRGRLEELKLNPDAGVKAKFVMELIRLSNAMKERVLVFSQYLDPLILLRDLLKSLFQWTEGEEVLYMDGRCDMKQRQSSMKVFNDPSSNAKVLLASTKACSEGISLVGASRVVLLDVAWNPSVERQAISRAYRLGQKKVVFVYHLLMDGTNEEDKYSRQVDKSRLSELVFSDSDKKALEKEIRATVSEDKILEEMAQHEKLKHIFKSIALLHEDIYFEQLGQSTFG</sequence>
<dbReference type="InterPro" id="IPR001650">
    <property type="entry name" value="Helicase_C-like"/>
</dbReference>
<dbReference type="GO" id="GO:0005634">
    <property type="term" value="C:nucleus"/>
    <property type="evidence" value="ECO:0007669"/>
    <property type="project" value="UniProtKB-SubCell"/>
</dbReference>
<keyword evidence="5" id="KW-0067">ATP-binding</keyword>
<feature type="domain" description="Helicase C-terminal" evidence="9">
    <location>
        <begin position="1211"/>
        <end position="1370"/>
    </location>
</feature>
<comment type="caution">
    <text evidence="10">The sequence shown here is derived from an EMBL/GenBank/DDBJ whole genome shotgun (WGS) entry which is preliminary data.</text>
</comment>
<name>A0A314YI03_PRUYE</name>
<feature type="region of interest" description="Disordered" evidence="7">
    <location>
        <begin position="654"/>
        <end position="678"/>
    </location>
</feature>
<keyword evidence="6" id="KW-0539">Nucleus</keyword>
<feature type="compositionally biased region" description="Acidic residues" evidence="7">
    <location>
        <begin position="395"/>
        <end position="408"/>
    </location>
</feature>
<feature type="compositionally biased region" description="Basic residues" evidence="7">
    <location>
        <begin position="166"/>
        <end position="175"/>
    </location>
</feature>
<dbReference type="Proteomes" id="UP000250321">
    <property type="component" value="Unassembled WGS sequence"/>
</dbReference>
<reference evidence="10 11" key="1">
    <citation type="submission" date="2018-02" db="EMBL/GenBank/DDBJ databases">
        <title>Draft genome of wild Prunus yedoensis var. nudiflora.</title>
        <authorList>
            <person name="Baek S."/>
            <person name="Kim J.-H."/>
            <person name="Choi K."/>
            <person name="Kim G.-B."/>
            <person name="Cho A."/>
            <person name="Jang H."/>
            <person name="Shin C.-H."/>
            <person name="Yu H.-J."/>
            <person name="Mun J.-H."/>
        </authorList>
    </citation>
    <scope>NUCLEOTIDE SEQUENCE [LARGE SCALE GENOMIC DNA]</scope>
    <source>
        <strain evidence="11">cv. Jeju island</strain>
        <tissue evidence="10">Leaf</tissue>
    </source>
</reference>
<keyword evidence="4" id="KW-0347">Helicase</keyword>
<feature type="compositionally biased region" description="Basic residues" evidence="7">
    <location>
        <begin position="67"/>
        <end position="77"/>
    </location>
</feature>
<comment type="subcellular location">
    <subcellularLocation>
        <location evidence="1">Nucleus</location>
    </subcellularLocation>
</comment>
<evidence type="ECO:0000256" key="7">
    <source>
        <dbReference type="SAM" id="MobiDB-lite"/>
    </source>
</evidence>
<feature type="compositionally biased region" description="Basic and acidic residues" evidence="7">
    <location>
        <begin position="311"/>
        <end position="322"/>
    </location>
</feature>
<feature type="compositionally biased region" description="Basic and acidic residues" evidence="7">
    <location>
        <begin position="664"/>
        <end position="673"/>
    </location>
</feature>
<dbReference type="InterPro" id="IPR027417">
    <property type="entry name" value="P-loop_NTPase"/>
</dbReference>
<dbReference type="SUPFAM" id="SSF52540">
    <property type="entry name" value="P-loop containing nucleoside triphosphate hydrolases"/>
    <property type="match status" value="2"/>
</dbReference>
<keyword evidence="11" id="KW-1185">Reference proteome</keyword>
<dbReference type="GO" id="GO:0080188">
    <property type="term" value="P:gene silencing by siRNA-directed DNA methylation"/>
    <property type="evidence" value="ECO:0007669"/>
    <property type="project" value="InterPro"/>
</dbReference>
<dbReference type="InterPro" id="IPR044567">
    <property type="entry name" value="CLSY/DRD1"/>
</dbReference>
<dbReference type="InterPro" id="IPR049730">
    <property type="entry name" value="SNF2/RAD54-like_C"/>
</dbReference>
<dbReference type="SMART" id="SM00487">
    <property type="entry name" value="DEXDc"/>
    <property type="match status" value="1"/>
</dbReference>
<feature type="region of interest" description="Disordered" evidence="7">
    <location>
        <begin position="24"/>
        <end position="336"/>
    </location>
</feature>
<evidence type="ECO:0000256" key="1">
    <source>
        <dbReference type="ARBA" id="ARBA00004123"/>
    </source>
</evidence>
<dbReference type="SMART" id="SM00490">
    <property type="entry name" value="HELICc"/>
    <property type="match status" value="1"/>
</dbReference>
<gene>
    <name evidence="10" type="ORF">Pyn_16384</name>
</gene>
<accession>A0A314YI03</accession>